<evidence type="ECO:0000256" key="3">
    <source>
        <dbReference type="ARBA" id="ARBA00023235"/>
    </source>
</evidence>
<dbReference type="STRING" id="550540.Fbal_3291"/>
<organism evidence="4 5">
    <name type="scientific">Ferrimonas balearica (strain DSM 9799 / CCM 4581 / KCTC 23876 / PAT)</name>
    <dbReference type="NCBI Taxonomy" id="550540"/>
    <lineage>
        <taxon>Bacteria</taxon>
        <taxon>Pseudomonadati</taxon>
        <taxon>Pseudomonadota</taxon>
        <taxon>Gammaproteobacteria</taxon>
        <taxon>Alteromonadales</taxon>
        <taxon>Ferrimonadaceae</taxon>
        <taxon>Ferrimonas</taxon>
    </lineage>
</organism>
<keyword evidence="5" id="KW-1185">Reference proteome</keyword>
<keyword evidence="3" id="KW-0413">Isomerase</keyword>
<dbReference type="GO" id="GO:0004300">
    <property type="term" value="F:enoyl-CoA hydratase activity"/>
    <property type="evidence" value="ECO:0007669"/>
    <property type="project" value="UniProtKB-EC"/>
</dbReference>
<evidence type="ECO:0000256" key="1">
    <source>
        <dbReference type="ARBA" id="ARBA00004275"/>
    </source>
</evidence>
<dbReference type="InterPro" id="IPR001753">
    <property type="entry name" value="Enoyl-CoA_hydra/iso"/>
</dbReference>
<comment type="subcellular location">
    <subcellularLocation>
        <location evidence="1">Peroxisome</location>
    </subcellularLocation>
</comment>
<accession>E1SWM8</accession>
<evidence type="ECO:0000313" key="5">
    <source>
        <dbReference type="Proteomes" id="UP000006683"/>
    </source>
</evidence>
<dbReference type="HOGENOM" id="CLU_009834_7_2_6"/>
<evidence type="ECO:0000256" key="2">
    <source>
        <dbReference type="ARBA" id="ARBA00023140"/>
    </source>
</evidence>
<dbReference type="EMBL" id="CP002209">
    <property type="protein sequence ID" value="ADN77490.1"/>
    <property type="molecule type" value="Genomic_DNA"/>
</dbReference>
<dbReference type="GO" id="GO:0004165">
    <property type="term" value="F:delta(3)-delta(2)-enoyl-CoA isomerase activity"/>
    <property type="evidence" value="ECO:0007669"/>
    <property type="project" value="UniProtKB-ARBA"/>
</dbReference>
<dbReference type="EC" id="4.2.1.17" evidence="4"/>
<dbReference type="Gene3D" id="3.90.226.10">
    <property type="entry name" value="2-enoyl-CoA Hydratase, Chain A, domain 1"/>
    <property type="match status" value="1"/>
</dbReference>
<dbReference type="PANTHER" id="PTHR43684">
    <property type="match status" value="1"/>
</dbReference>
<dbReference type="GeneID" id="67183505"/>
<keyword evidence="2" id="KW-0576">Peroxisome</keyword>
<dbReference type="InterPro" id="IPR051053">
    <property type="entry name" value="ECH/Chromodomain_protein"/>
</dbReference>
<dbReference type="InterPro" id="IPR029045">
    <property type="entry name" value="ClpP/crotonase-like_dom_sf"/>
</dbReference>
<gene>
    <name evidence="4" type="ordered locus">Fbal_3291</name>
</gene>
<dbReference type="AlphaFoldDB" id="E1SWM8"/>
<evidence type="ECO:0000313" key="4">
    <source>
        <dbReference type="EMBL" id="ADN77490.1"/>
    </source>
</evidence>
<dbReference type="RefSeq" id="WP_013346796.1">
    <property type="nucleotide sequence ID" value="NC_014541.1"/>
</dbReference>
<dbReference type="SUPFAM" id="SSF52096">
    <property type="entry name" value="ClpP/crotonase"/>
    <property type="match status" value="1"/>
</dbReference>
<sequence>MDLITVHRDNAVMVLTLNRPDKRNALTQQMYSALSQALTEAEQDDAIRVILLQGDAHCFTAGNDLNDFLQSGPLTAETPVIQFIQLLPKLTKPLVAAVSGAAVGIGTTVLLHCDLVYASDTAKFQLPFVNLGLVPEAGSSALLPALCGYPKAAELLMFGEPFDVQTAEQIGLINAVVAAEQVLPYALEKAQQLATRPPKALMATKALLKQAQPHDLAAVMEAELARFSDHLVSDETRAVIAAKLAKR</sequence>
<proteinExistence type="predicted"/>
<dbReference type="Pfam" id="PF00378">
    <property type="entry name" value="ECH_1"/>
    <property type="match status" value="1"/>
</dbReference>
<dbReference type="PANTHER" id="PTHR43684:SF1">
    <property type="entry name" value="ENOYL-COA DELTA ISOMERASE 2"/>
    <property type="match status" value="1"/>
</dbReference>
<dbReference type="Proteomes" id="UP000006683">
    <property type="component" value="Chromosome"/>
</dbReference>
<reference evidence="4 5" key="1">
    <citation type="journal article" date="2010" name="Stand. Genomic Sci.">
        <title>Complete genome sequence of Ferrimonas balearica type strain (PAT).</title>
        <authorList>
            <person name="Nolan M."/>
            <person name="Sikorski J."/>
            <person name="Davenport K."/>
            <person name="Lucas S."/>
            <person name="Glavina Del Rio T."/>
            <person name="Tice H."/>
            <person name="Cheng J."/>
            <person name="Goodwin L."/>
            <person name="Pitluck S."/>
            <person name="Liolios K."/>
            <person name="Ivanova N."/>
            <person name="Mavromatis K."/>
            <person name="Ovchinnikova G."/>
            <person name="Pati A."/>
            <person name="Chen A."/>
            <person name="Palaniappan K."/>
            <person name="Land M."/>
            <person name="Hauser L."/>
            <person name="Chang Y."/>
            <person name="Jeffries C."/>
            <person name="Tapia R."/>
            <person name="Brettin T."/>
            <person name="Detter J."/>
            <person name="Han C."/>
            <person name="Yasawong M."/>
            <person name="Rohde M."/>
            <person name="Tindall B."/>
            <person name="Goker M."/>
            <person name="Woyke T."/>
            <person name="Bristow J."/>
            <person name="Eisen J."/>
            <person name="Markowitz V."/>
            <person name="Hugenholtz P."/>
            <person name="Kyrpides N."/>
            <person name="Klenk H."/>
            <person name="Lapidus A."/>
        </authorList>
    </citation>
    <scope>NUCLEOTIDE SEQUENCE [LARGE SCALE GENOMIC DNA]</scope>
    <source>
        <strain evidence="5">DSM 9799 / CCM 4581 / KCTC 23876 / PAT</strain>
    </source>
</reference>
<dbReference type="OrthoDB" id="9797151at2"/>
<dbReference type="eggNOG" id="COG1024">
    <property type="taxonomic scope" value="Bacteria"/>
</dbReference>
<dbReference type="KEGG" id="fbl:Fbal_3291"/>
<name>E1SWM8_FERBD</name>
<keyword evidence="4" id="KW-0456">Lyase</keyword>
<protein>
    <submittedName>
        <fullName evidence="4">Enoyl-CoA hydratase</fullName>
        <ecNumber evidence="4">4.2.1.17</ecNumber>
    </submittedName>
</protein>
<dbReference type="CDD" id="cd06558">
    <property type="entry name" value="crotonase-like"/>
    <property type="match status" value="1"/>
</dbReference>